<dbReference type="PROSITE" id="PS50017">
    <property type="entry name" value="DEATH_DOMAIN"/>
    <property type="match status" value="1"/>
</dbReference>
<dbReference type="AlphaFoldDB" id="A0A1X7UTT3"/>
<proteinExistence type="predicted"/>
<dbReference type="OrthoDB" id="6136903at2759"/>
<sequence length="676" mass="77042">MATSQSRRARSYSSPISSPFFCSPLTIDQLIDVVNLLKRCGFPQWRWKELGLTLGLLMDSLDAVAGNYSKVEDCFIECIARWLRRADNVDSKGGATFDSLSDALKSMNENAGADKLDQEICKARALDIFNTHHPFLSQSLSDPVNIAIMLQREGVITETNEHFSNDKLINVQIREDTSSTGTITPSQSSPHTPTALTVEIPILKSKSGEFNSMRTSLGRMLYNVHNAILKVPLSLDDMKLLILSCNSDLKLKLDNCCDISSVIDVIKGECSLTDISLLEAVVEEFGITEAERYIECYRTTLKEFCDTMSIDLCLKEKFDAVNTSPSLKCESATYVFDWRPDEKKLKDITDILSKTSGKIVKIKYIDTGYSIVVTCSFPYSLTGALMIKLNENLELLIKNGLMKLTVGYCTIWKKQKVEVLEIKEVKEQPHNDTRRQKELKETAQQLRNMLSEKEKLYSVYTTHVNINIIGLQVIKVHIFLDDLVYVSTPEKSRILFNKLRDIQEEFDEVIRITMNSFESKDLPKIINYLQIHVMSLLGPKKVQQTTAKAVREEFEDVKTLPKLFFILQDKYLSWFNYKLMIKLVGVFLPENRSLKRTWSAYEEKLKDYFINSGGLLKDADAVQFGVKGVPPGTRVMIAKVDRDDYTLDDIFFFRRAIPKGLNIPEYDLHFRSVHLS</sequence>
<dbReference type="CDD" id="cd01670">
    <property type="entry name" value="Death"/>
    <property type="match status" value="1"/>
</dbReference>
<evidence type="ECO:0000259" key="1">
    <source>
        <dbReference type="PROSITE" id="PS50017"/>
    </source>
</evidence>
<dbReference type="Gene3D" id="1.10.533.10">
    <property type="entry name" value="Death Domain, Fas"/>
    <property type="match status" value="1"/>
</dbReference>
<evidence type="ECO:0000313" key="2">
    <source>
        <dbReference type="EnsemblMetazoa" id="Aqu2.1.31405_001"/>
    </source>
</evidence>
<name>A0A1X7UTT3_AMPQE</name>
<feature type="domain" description="Death" evidence="1">
    <location>
        <begin position="46"/>
        <end position="120"/>
    </location>
</feature>
<dbReference type="GO" id="GO:0007165">
    <property type="term" value="P:signal transduction"/>
    <property type="evidence" value="ECO:0007669"/>
    <property type="project" value="InterPro"/>
</dbReference>
<organism evidence="2">
    <name type="scientific">Amphimedon queenslandica</name>
    <name type="common">Sponge</name>
    <dbReference type="NCBI Taxonomy" id="400682"/>
    <lineage>
        <taxon>Eukaryota</taxon>
        <taxon>Metazoa</taxon>
        <taxon>Porifera</taxon>
        <taxon>Demospongiae</taxon>
        <taxon>Heteroscleromorpha</taxon>
        <taxon>Haplosclerida</taxon>
        <taxon>Niphatidae</taxon>
        <taxon>Amphimedon</taxon>
    </lineage>
</organism>
<reference evidence="2" key="1">
    <citation type="submission" date="2017-05" db="UniProtKB">
        <authorList>
            <consortium name="EnsemblMetazoa"/>
        </authorList>
    </citation>
    <scope>IDENTIFICATION</scope>
</reference>
<accession>A0A1X7UTT3</accession>
<dbReference type="InterPro" id="IPR011029">
    <property type="entry name" value="DEATH-like_dom_sf"/>
</dbReference>
<dbReference type="EnsemblMetazoa" id="Aqu2.1.31405_001">
    <property type="protein sequence ID" value="Aqu2.1.31405_001"/>
    <property type="gene ID" value="Aqu2.1.31405"/>
</dbReference>
<dbReference type="InParanoid" id="A0A1X7UTT3"/>
<protein>
    <recommendedName>
        <fullName evidence="1">Death domain-containing protein</fullName>
    </recommendedName>
</protein>
<dbReference type="InterPro" id="IPR000488">
    <property type="entry name" value="Death_dom"/>
</dbReference>